<evidence type="ECO:0000313" key="3">
    <source>
        <dbReference type="Proteomes" id="UP000320672"/>
    </source>
</evidence>
<keyword evidence="3" id="KW-1185">Reference proteome</keyword>
<protein>
    <submittedName>
        <fullName evidence="2">Septum site-determining protein MinD</fullName>
    </submittedName>
</protein>
<reference evidence="2 3" key="1">
    <citation type="submission" date="2019-02" db="EMBL/GenBank/DDBJ databases">
        <title>Deep-cultivation of Planctomycetes and their phenomic and genomic characterization uncovers novel biology.</title>
        <authorList>
            <person name="Wiegand S."/>
            <person name="Jogler M."/>
            <person name="Boedeker C."/>
            <person name="Pinto D."/>
            <person name="Vollmers J."/>
            <person name="Rivas-Marin E."/>
            <person name="Kohn T."/>
            <person name="Peeters S.H."/>
            <person name="Heuer A."/>
            <person name="Rast P."/>
            <person name="Oberbeckmann S."/>
            <person name="Bunk B."/>
            <person name="Jeske O."/>
            <person name="Meyerdierks A."/>
            <person name="Storesund J.E."/>
            <person name="Kallscheuer N."/>
            <person name="Luecker S."/>
            <person name="Lage O.M."/>
            <person name="Pohl T."/>
            <person name="Merkel B.J."/>
            <person name="Hornburger P."/>
            <person name="Mueller R.-W."/>
            <person name="Bruemmer F."/>
            <person name="Labrenz M."/>
            <person name="Spormann A.M."/>
            <person name="Op den Camp H."/>
            <person name="Overmann J."/>
            <person name="Amann R."/>
            <person name="Jetten M.S.M."/>
            <person name="Mascher T."/>
            <person name="Medema M.H."/>
            <person name="Devos D.P."/>
            <person name="Kaster A.-K."/>
            <person name="Ovreas L."/>
            <person name="Rohde M."/>
            <person name="Galperin M.Y."/>
            <person name="Jogler C."/>
        </authorList>
    </citation>
    <scope>NUCLEOTIDE SEQUENCE [LARGE SCALE GENOMIC DNA]</scope>
    <source>
        <strain evidence="2 3">FF011L</strain>
    </source>
</reference>
<dbReference type="SUPFAM" id="SSF52540">
    <property type="entry name" value="P-loop containing nucleoside triphosphate hydrolases"/>
    <property type="match status" value="1"/>
</dbReference>
<dbReference type="InterPro" id="IPR011006">
    <property type="entry name" value="CheY-like_superfamily"/>
</dbReference>
<dbReference type="AlphaFoldDB" id="A0A517MAB6"/>
<dbReference type="SUPFAM" id="SSF52172">
    <property type="entry name" value="CheY-like"/>
    <property type="match status" value="1"/>
</dbReference>
<dbReference type="GO" id="GO:0016887">
    <property type="term" value="F:ATP hydrolysis activity"/>
    <property type="evidence" value="ECO:0007669"/>
    <property type="project" value="TreeGrafter"/>
</dbReference>
<dbReference type="InterPro" id="IPR002586">
    <property type="entry name" value="CobQ/CobB/MinD/ParA_Nub-bd_dom"/>
</dbReference>
<evidence type="ECO:0000259" key="1">
    <source>
        <dbReference type="Pfam" id="PF01656"/>
    </source>
</evidence>
<dbReference type="RefSeq" id="WP_145349821.1">
    <property type="nucleotide sequence ID" value="NZ_CP036262.1"/>
</dbReference>
<dbReference type="Proteomes" id="UP000320672">
    <property type="component" value="Chromosome"/>
</dbReference>
<dbReference type="Gene3D" id="3.40.50.300">
    <property type="entry name" value="P-loop containing nucleotide triphosphate hydrolases"/>
    <property type="match status" value="1"/>
</dbReference>
<dbReference type="EMBL" id="CP036262">
    <property type="protein sequence ID" value="QDS91717.1"/>
    <property type="molecule type" value="Genomic_DNA"/>
</dbReference>
<sequence length="395" mass="43624">MTESKLAPRVLVFTQDEAVGREIREAIRNVAADGPINVYVTTDLTQAVDTVRDREPNAVMLELSGDLASDRTRIGELRSIHSDLMLVGVYSAESNSANIHSGYMVELVRLGVSDFLRRPIAEGELSGFMNRLVSTGQANEPARSGTCVAFVSNKGGVGKSSLAVNTATALALQYPNEVLLIDASLQMGVCAPMLNLTPETSLLDAFEQRQRLDSTLIRQLATPHESGLMLLAAPSDPIAAADIDDQSIVRVLNLARRTFRFVIVDTFPLFDQVVMSVLDIATRAYVVLDNVVPTVLSVVHLLRLLENLQYPHERLRIVVNRYQQLAGNPLIDDVARSLRMPVDHVLPYDKRMITAANVGRPCTMDLVRWSKLHRELKQLANEIIALQPVQDEGRR</sequence>
<proteinExistence type="predicted"/>
<organism evidence="2 3">
    <name type="scientific">Roseimaritima multifibrata</name>
    <dbReference type="NCBI Taxonomy" id="1930274"/>
    <lineage>
        <taxon>Bacteria</taxon>
        <taxon>Pseudomonadati</taxon>
        <taxon>Planctomycetota</taxon>
        <taxon>Planctomycetia</taxon>
        <taxon>Pirellulales</taxon>
        <taxon>Pirellulaceae</taxon>
        <taxon>Roseimaritima</taxon>
    </lineage>
</organism>
<dbReference type="Pfam" id="PF01656">
    <property type="entry name" value="CbiA"/>
    <property type="match status" value="1"/>
</dbReference>
<dbReference type="InterPro" id="IPR027417">
    <property type="entry name" value="P-loop_NTPase"/>
</dbReference>
<dbReference type="PANTHER" id="PTHR43384:SF13">
    <property type="entry name" value="SLR0110 PROTEIN"/>
    <property type="match status" value="1"/>
</dbReference>
<gene>
    <name evidence="2" type="primary">minD_1</name>
    <name evidence="2" type="ORF">FF011L_04500</name>
</gene>
<dbReference type="InterPro" id="IPR050625">
    <property type="entry name" value="ParA/MinD_ATPase"/>
</dbReference>
<name>A0A517MAB6_9BACT</name>
<feature type="domain" description="CobQ/CobB/MinD/ParA nucleotide binding" evidence="1">
    <location>
        <begin position="148"/>
        <end position="361"/>
    </location>
</feature>
<dbReference type="PANTHER" id="PTHR43384">
    <property type="entry name" value="SEPTUM SITE-DETERMINING PROTEIN MIND HOMOLOG, CHLOROPLASTIC-RELATED"/>
    <property type="match status" value="1"/>
</dbReference>
<dbReference type="OrthoDB" id="9794577at2"/>
<dbReference type="Gene3D" id="3.40.50.2300">
    <property type="match status" value="1"/>
</dbReference>
<accession>A0A517MAB6</accession>
<evidence type="ECO:0000313" key="2">
    <source>
        <dbReference type="EMBL" id="QDS91717.1"/>
    </source>
</evidence>
<dbReference type="KEGG" id="rml:FF011L_04500"/>
<dbReference type="GO" id="GO:0009898">
    <property type="term" value="C:cytoplasmic side of plasma membrane"/>
    <property type="evidence" value="ECO:0007669"/>
    <property type="project" value="TreeGrafter"/>
</dbReference>
<dbReference type="GO" id="GO:0005829">
    <property type="term" value="C:cytosol"/>
    <property type="evidence" value="ECO:0007669"/>
    <property type="project" value="TreeGrafter"/>
</dbReference>
<dbReference type="GO" id="GO:0051782">
    <property type="term" value="P:negative regulation of cell division"/>
    <property type="evidence" value="ECO:0007669"/>
    <property type="project" value="TreeGrafter"/>
</dbReference>
<dbReference type="GO" id="GO:0005524">
    <property type="term" value="F:ATP binding"/>
    <property type="evidence" value="ECO:0007669"/>
    <property type="project" value="TreeGrafter"/>
</dbReference>